<feature type="region of interest" description="Disordered" evidence="1">
    <location>
        <begin position="78"/>
        <end position="150"/>
    </location>
</feature>
<evidence type="ECO:0000256" key="1">
    <source>
        <dbReference type="SAM" id="MobiDB-lite"/>
    </source>
</evidence>
<gene>
    <name evidence="2" type="ORF">B296_00017684</name>
</gene>
<comment type="caution">
    <text evidence="2">The sequence shown here is derived from an EMBL/GenBank/DDBJ whole genome shotgun (WGS) entry which is preliminary data.</text>
</comment>
<protein>
    <submittedName>
        <fullName evidence="2">Uncharacterized protein</fullName>
    </submittedName>
</protein>
<accession>A0A427AS95</accession>
<feature type="compositionally biased region" description="Acidic residues" evidence="1">
    <location>
        <begin position="86"/>
        <end position="103"/>
    </location>
</feature>
<dbReference type="Proteomes" id="UP000287651">
    <property type="component" value="Unassembled WGS sequence"/>
</dbReference>
<proteinExistence type="predicted"/>
<dbReference type="AlphaFoldDB" id="A0A427AS95"/>
<evidence type="ECO:0000313" key="3">
    <source>
        <dbReference type="Proteomes" id="UP000287651"/>
    </source>
</evidence>
<sequence>MGLHLTHCGLLCTYAMTQDAVRNLHRSADAGGFGLRSRRCSVRCAAPRPYPSSAKNTKDEEKETEDLVCVAAAAEVEAAESAHEEDGLEAVEDAEEEVVEEGEAAVGALPPPGVGEAELPRPAASPTVQLPEPTSSAAPDRHPPLWQQAAVGLSFPFHRERGMAKWPGERKDGVQEL</sequence>
<organism evidence="2 3">
    <name type="scientific">Ensete ventricosum</name>
    <name type="common">Abyssinian banana</name>
    <name type="synonym">Musa ensete</name>
    <dbReference type="NCBI Taxonomy" id="4639"/>
    <lineage>
        <taxon>Eukaryota</taxon>
        <taxon>Viridiplantae</taxon>
        <taxon>Streptophyta</taxon>
        <taxon>Embryophyta</taxon>
        <taxon>Tracheophyta</taxon>
        <taxon>Spermatophyta</taxon>
        <taxon>Magnoliopsida</taxon>
        <taxon>Liliopsida</taxon>
        <taxon>Zingiberales</taxon>
        <taxon>Musaceae</taxon>
        <taxon>Ensete</taxon>
    </lineage>
</organism>
<name>A0A427AS95_ENSVE</name>
<feature type="compositionally biased region" description="Polar residues" evidence="1">
    <location>
        <begin position="126"/>
        <end position="137"/>
    </location>
</feature>
<reference evidence="2 3" key="1">
    <citation type="journal article" date="2014" name="Agronomy (Basel)">
        <title>A Draft Genome Sequence for Ensete ventricosum, the Drought-Tolerant Tree Against Hunger.</title>
        <authorList>
            <person name="Harrison J."/>
            <person name="Moore K.A."/>
            <person name="Paszkiewicz K."/>
            <person name="Jones T."/>
            <person name="Grant M."/>
            <person name="Ambacheew D."/>
            <person name="Muzemil S."/>
            <person name="Studholme D.J."/>
        </authorList>
    </citation>
    <scope>NUCLEOTIDE SEQUENCE [LARGE SCALE GENOMIC DNA]</scope>
</reference>
<dbReference type="EMBL" id="AMZH03001490">
    <property type="protein sequence ID" value="RRT79129.1"/>
    <property type="molecule type" value="Genomic_DNA"/>
</dbReference>
<evidence type="ECO:0000313" key="2">
    <source>
        <dbReference type="EMBL" id="RRT79129.1"/>
    </source>
</evidence>